<keyword evidence="2" id="KW-0489">Methyltransferase</keyword>
<dbReference type="PANTHER" id="PTHR43667">
    <property type="entry name" value="CYCLOPROPANE-FATTY-ACYL-PHOSPHOLIPID SYNTHASE"/>
    <property type="match status" value="1"/>
</dbReference>
<dbReference type="GO" id="GO:0032259">
    <property type="term" value="P:methylation"/>
    <property type="evidence" value="ECO:0007669"/>
    <property type="project" value="UniProtKB-KW"/>
</dbReference>
<organism evidence="7 8">
    <name type="scientific">Humibacillus xanthopallidus</name>
    <dbReference type="NCBI Taxonomy" id="412689"/>
    <lineage>
        <taxon>Bacteria</taxon>
        <taxon>Bacillati</taxon>
        <taxon>Actinomycetota</taxon>
        <taxon>Actinomycetes</taxon>
        <taxon>Micrococcales</taxon>
        <taxon>Intrasporangiaceae</taxon>
        <taxon>Humibacillus</taxon>
    </lineage>
</organism>
<gene>
    <name evidence="7" type="ORF">FHX52_1494</name>
</gene>
<dbReference type="GO" id="GO:0008610">
    <property type="term" value="P:lipid biosynthetic process"/>
    <property type="evidence" value="ECO:0007669"/>
    <property type="project" value="InterPro"/>
</dbReference>
<accession>A0A543PWA4</accession>
<dbReference type="PIRSF" id="PIRSF003085">
    <property type="entry name" value="CMAS"/>
    <property type="match status" value="1"/>
</dbReference>
<evidence type="ECO:0000256" key="1">
    <source>
        <dbReference type="ARBA" id="ARBA00010815"/>
    </source>
</evidence>
<dbReference type="GO" id="GO:0008168">
    <property type="term" value="F:methyltransferase activity"/>
    <property type="evidence" value="ECO:0007669"/>
    <property type="project" value="UniProtKB-KW"/>
</dbReference>
<dbReference type="Proteomes" id="UP000320085">
    <property type="component" value="Unassembled WGS sequence"/>
</dbReference>
<dbReference type="InterPro" id="IPR050723">
    <property type="entry name" value="CFA/CMAS"/>
</dbReference>
<keyword evidence="5" id="KW-0443">Lipid metabolism</keyword>
<feature type="compositionally biased region" description="Low complexity" evidence="6">
    <location>
        <begin position="13"/>
        <end position="25"/>
    </location>
</feature>
<reference evidence="7 8" key="1">
    <citation type="submission" date="2019-06" db="EMBL/GenBank/DDBJ databases">
        <title>Sequencing the genomes of 1000 actinobacteria strains.</title>
        <authorList>
            <person name="Klenk H.-P."/>
        </authorList>
    </citation>
    <scope>NUCLEOTIDE SEQUENCE [LARGE SCALE GENOMIC DNA]</scope>
    <source>
        <strain evidence="7 8">DSM 21776</strain>
    </source>
</reference>
<proteinExistence type="inferred from homology"/>
<keyword evidence="3" id="KW-0808">Transferase</keyword>
<dbReference type="OrthoDB" id="9782855at2"/>
<evidence type="ECO:0000256" key="4">
    <source>
        <dbReference type="ARBA" id="ARBA00022691"/>
    </source>
</evidence>
<evidence type="ECO:0000256" key="3">
    <source>
        <dbReference type="ARBA" id="ARBA00022679"/>
    </source>
</evidence>
<evidence type="ECO:0000256" key="6">
    <source>
        <dbReference type="SAM" id="MobiDB-lite"/>
    </source>
</evidence>
<dbReference type="RefSeq" id="WP_141821258.1">
    <property type="nucleotide sequence ID" value="NZ_BAAAQC010000007.1"/>
</dbReference>
<comment type="caution">
    <text evidence="7">The sequence shown here is derived from an EMBL/GenBank/DDBJ whole genome shotgun (WGS) entry which is preliminary data.</text>
</comment>
<name>A0A543PWA4_9MICO</name>
<protein>
    <submittedName>
        <fullName evidence="7">Cyclopropane-fatty-acyl-phospholipid synthase</fullName>
    </submittedName>
</protein>
<dbReference type="PANTHER" id="PTHR43667:SF1">
    <property type="entry name" value="CYCLOPROPANE-FATTY-ACYL-PHOSPHOLIPID SYNTHASE"/>
    <property type="match status" value="1"/>
</dbReference>
<dbReference type="Gene3D" id="3.40.50.150">
    <property type="entry name" value="Vaccinia Virus protein VP39"/>
    <property type="match status" value="1"/>
</dbReference>
<dbReference type="AlphaFoldDB" id="A0A543PWA4"/>
<evidence type="ECO:0000256" key="2">
    <source>
        <dbReference type="ARBA" id="ARBA00022603"/>
    </source>
</evidence>
<sequence>MTMTDDRPDATLAAGPAGPAQRPGAVAPRLADLVTPLFGGRLPIRIRAWDGTTAGPTDGTVEAPTIVVRDRDALRRLVRHPGELGLAQAYVTGEIDVEGDLRGGLRRVWSSARTAAASTAGDRAVNHARTRLPVIARAVRTAYGLGAVGLPPEPPVSQARLRGRLHTKVRDRSAIEHHYNLSNDFYALILDPQMAYSCGYWTSDEPGYTVEDAQRDKLDLVCRKLGIEPGGRHLDIGCGWGSLSLHAAEHYGAHVVGVTISSEQKAFIDNRIRERGLGDQVEIRLQDYREVPDGPFDTISSIEMGEHVGASNYPVFTAQIHDLLRPGGRALVQQMSRTSRPGGGPFIEAFIAPDMHMRPVGETVALIEAAGLEVRDVHALREHYVRTVDAWYATFEANWDRVVELVGEEVARVWRLYLVGGALAFEEGRMGVDQILAVRPTAAGRSGMPPVRAW</sequence>
<feature type="region of interest" description="Disordered" evidence="6">
    <location>
        <begin position="1"/>
        <end position="25"/>
    </location>
</feature>
<evidence type="ECO:0000256" key="5">
    <source>
        <dbReference type="ARBA" id="ARBA00023098"/>
    </source>
</evidence>
<dbReference type="InterPro" id="IPR029063">
    <property type="entry name" value="SAM-dependent_MTases_sf"/>
</dbReference>
<dbReference type="EMBL" id="VFQF01000001">
    <property type="protein sequence ID" value="TQN48363.1"/>
    <property type="molecule type" value="Genomic_DNA"/>
</dbReference>
<dbReference type="Pfam" id="PF02353">
    <property type="entry name" value="CMAS"/>
    <property type="match status" value="1"/>
</dbReference>
<evidence type="ECO:0000313" key="7">
    <source>
        <dbReference type="EMBL" id="TQN48363.1"/>
    </source>
</evidence>
<dbReference type="SUPFAM" id="SSF53335">
    <property type="entry name" value="S-adenosyl-L-methionine-dependent methyltransferases"/>
    <property type="match status" value="1"/>
</dbReference>
<evidence type="ECO:0000313" key="8">
    <source>
        <dbReference type="Proteomes" id="UP000320085"/>
    </source>
</evidence>
<comment type="similarity">
    <text evidence="1">Belongs to the CFA/CMAS family.</text>
</comment>
<keyword evidence="4" id="KW-0949">S-adenosyl-L-methionine</keyword>
<dbReference type="InterPro" id="IPR003333">
    <property type="entry name" value="CMAS"/>
</dbReference>
<dbReference type="CDD" id="cd02440">
    <property type="entry name" value="AdoMet_MTases"/>
    <property type="match status" value="1"/>
</dbReference>